<sequence>MSAWIAIASMPGMAIAQGEQFEAEIAKAKTAMMADSAAALRHARAAAEHVDGEDAAAQEAHLTASWLEAEALLRLNRADEAAEIASAALAEAERTIPNSKLYADLLRSYGSISATSSDYGAALPAFLKAHERYTALGEKRSAALALQNIGSLYSDARDYERVLRYYREANAIYPDDPALSLSAHNNKGNALRDLGRLEEAEAAFRNALRDAERMGSPLLEARIYNNIASTQLLRGRLSAADESALEGLALARDGAQEWAPFLYGVRAQVAFERGNLAQAEAFLKRTFDGQDLASTSPFFRDFHETAYKVYRGLGNYRLAADHLEAFGRLDSQARDLSAKANNAILAARFDAAEREERIARLSAEKQAKDVELEAQQSRVILLTLGILFAIMAVAGALLILRNVSRSRAAIEEANQKLTYVTQHDSLTKLFSRDHFSELLDAQLASRAAGGAASVLMLIDLDRFKQVNDVYGHGAGDQLLAQLGERFGSVVGEGGVMGRLGGDEFAIILTDIDNSAEATPIAHEIIARVSEPFEIDGYEMNVGASIGIAVIGEDADTNSGMMTDADLALYEAKARGRGTAVVYTSHMRMRLEEKAELESDLADALKNGEMSIHYQPIIRGEGREVQFYEALMRWTHPKRGNIPPDVFIPIAEESLLIESLGAWMLRSACKEAATWPEHVKLNVNISALQLSTNAFLGTVVEALASSGLSADRLVLEVTETMLLEMDEELDALLASLNQLGVRFALDDFGRGYSSLGYIEKIRFSMIKIDRSFVQQAALGSRRSEAIVSAIVSLAGSLDIDVTAEGIEAEDQLEVLQQLGCACFQGYHIGRPEPRDSAAKEEAVQATDLRVA</sequence>
<dbReference type="SMART" id="SM00267">
    <property type="entry name" value="GGDEF"/>
    <property type="match status" value="1"/>
</dbReference>
<feature type="domain" description="EAL" evidence="3">
    <location>
        <begin position="593"/>
        <end position="844"/>
    </location>
</feature>
<dbReference type="CDD" id="cd01948">
    <property type="entry name" value="EAL"/>
    <property type="match status" value="1"/>
</dbReference>
<organism evidence="5 6">
    <name type="scientific">Altererythrobacter lutimaris</name>
    <dbReference type="NCBI Taxonomy" id="2743979"/>
    <lineage>
        <taxon>Bacteria</taxon>
        <taxon>Pseudomonadati</taxon>
        <taxon>Pseudomonadota</taxon>
        <taxon>Alphaproteobacteria</taxon>
        <taxon>Sphingomonadales</taxon>
        <taxon>Erythrobacteraceae</taxon>
        <taxon>Altererythrobacter</taxon>
    </lineage>
</organism>
<dbReference type="SMART" id="SM00052">
    <property type="entry name" value="EAL"/>
    <property type="match status" value="1"/>
</dbReference>
<dbReference type="PANTHER" id="PTHR44757">
    <property type="entry name" value="DIGUANYLATE CYCLASE DGCP"/>
    <property type="match status" value="1"/>
</dbReference>
<keyword evidence="6" id="KW-1185">Reference proteome</keyword>
<evidence type="ECO:0000259" key="3">
    <source>
        <dbReference type="PROSITE" id="PS50883"/>
    </source>
</evidence>
<dbReference type="InterPro" id="IPR011990">
    <property type="entry name" value="TPR-like_helical_dom_sf"/>
</dbReference>
<dbReference type="SMART" id="SM00028">
    <property type="entry name" value="TPR"/>
    <property type="match status" value="3"/>
</dbReference>
<dbReference type="InterPro" id="IPR019734">
    <property type="entry name" value="TPR_rpt"/>
</dbReference>
<name>A0A850H674_9SPHN</name>
<proteinExistence type="predicted"/>
<dbReference type="Gene3D" id="3.20.20.450">
    <property type="entry name" value="EAL domain"/>
    <property type="match status" value="1"/>
</dbReference>
<dbReference type="InterPro" id="IPR035919">
    <property type="entry name" value="EAL_sf"/>
</dbReference>
<dbReference type="RefSeq" id="WP_176271658.1">
    <property type="nucleotide sequence ID" value="NZ_JABWTA010000001.1"/>
</dbReference>
<dbReference type="Pfam" id="PF00990">
    <property type="entry name" value="GGDEF"/>
    <property type="match status" value="1"/>
</dbReference>
<accession>A0A850H674</accession>
<dbReference type="SUPFAM" id="SSF48452">
    <property type="entry name" value="TPR-like"/>
    <property type="match status" value="1"/>
</dbReference>
<dbReference type="PANTHER" id="PTHR44757:SF2">
    <property type="entry name" value="BIOFILM ARCHITECTURE MAINTENANCE PROTEIN MBAA"/>
    <property type="match status" value="1"/>
</dbReference>
<dbReference type="NCBIfam" id="TIGR00254">
    <property type="entry name" value="GGDEF"/>
    <property type="match status" value="1"/>
</dbReference>
<evidence type="ECO:0000313" key="5">
    <source>
        <dbReference type="EMBL" id="NVE93279.1"/>
    </source>
</evidence>
<dbReference type="PROSITE" id="PS50005">
    <property type="entry name" value="TPR"/>
    <property type="match status" value="1"/>
</dbReference>
<dbReference type="Pfam" id="PF00563">
    <property type="entry name" value="EAL"/>
    <property type="match status" value="1"/>
</dbReference>
<feature type="repeat" description="TPR" evidence="1">
    <location>
        <begin position="143"/>
        <end position="176"/>
    </location>
</feature>
<dbReference type="Proteomes" id="UP000546031">
    <property type="component" value="Unassembled WGS sequence"/>
</dbReference>
<dbReference type="InterPro" id="IPR029787">
    <property type="entry name" value="Nucleotide_cyclase"/>
</dbReference>
<dbReference type="PROSITE" id="PS50887">
    <property type="entry name" value="GGDEF"/>
    <property type="match status" value="1"/>
</dbReference>
<gene>
    <name evidence="5" type="ORF">HUO12_00040</name>
</gene>
<dbReference type="InterPro" id="IPR001633">
    <property type="entry name" value="EAL_dom"/>
</dbReference>
<keyword evidence="2" id="KW-0472">Membrane</keyword>
<dbReference type="AlphaFoldDB" id="A0A850H674"/>
<dbReference type="Gene3D" id="3.30.70.270">
    <property type="match status" value="1"/>
</dbReference>
<evidence type="ECO:0000256" key="1">
    <source>
        <dbReference type="PROSITE-ProRule" id="PRU00339"/>
    </source>
</evidence>
<dbReference type="PROSITE" id="PS50883">
    <property type="entry name" value="EAL"/>
    <property type="match status" value="1"/>
</dbReference>
<dbReference type="Gene3D" id="1.25.40.10">
    <property type="entry name" value="Tetratricopeptide repeat domain"/>
    <property type="match status" value="2"/>
</dbReference>
<reference evidence="5 6" key="1">
    <citation type="submission" date="2020-06" db="EMBL/GenBank/DDBJ databases">
        <title>Altererythrobacter lutimaris sp. nov., a marine bacterium isolated from a tidal flat.</title>
        <authorList>
            <person name="Kim D."/>
            <person name="Yoo Y."/>
            <person name="Kim J.-J."/>
        </authorList>
    </citation>
    <scope>NUCLEOTIDE SEQUENCE [LARGE SCALE GENOMIC DNA]</scope>
    <source>
        <strain evidence="5 6">JGD-16</strain>
    </source>
</reference>
<feature type="transmembrane region" description="Helical" evidence="2">
    <location>
        <begin position="379"/>
        <end position="400"/>
    </location>
</feature>
<dbReference type="InterPro" id="IPR043128">
    <property type="entry name" value="Rev_trsase/Diguanyl_cyclase"/>
</dbReference>
<dbReference type="InterPro" id="IPR052155">
    <property type="entry name" value="Biofilm_reg_signaling"/>
</dbReference>
<keyword evidence="1" id="KW-0802">TPR repeat</keyword>
<dbReference type="InterPro" id="IPR000160">
    <property type="entry name" value="GGDEF_dom"/>
</dbReference>
<protein>
    <submittedName>
        <fullName evidence="5">EAL domain-containing protein</fullName>
    </submittedName>
</protein>
<dbReference type="EMBL" id="JABWTA010000001">
    <property type="protein sequence ID" value="NVE93279.1"/>
    <property type="molecule type" value="Genomic_DNA"/>
</dbReference>
<evidence type="ECO:0000313" key="6">
    <source>
        <dbReference type="Proteomes" id="UP000546031"/>
    </source>
</evidence>
<keyword evidence="2" id="KW-0812">Transmembrane</keyword>
<feature type="domain" description="GGDEF" evidence="4">
    <location>
        <begin position="451"/>
        <end position="584"/>
    </location>
</feature>
<dbReference type="Pfam" id="PF13424">
    <property type="entry name" value="TPR_12"/>
    <property type="match status" value="1"/>
</dbReference>
<dbReference type="SUPFAM" id="SSF55073">
    <property type="entry name" value="Nucleotide cyclase"/>
    <property type="match status" value="1"/>
</dbReference>
<evidence type="ECO:0000256" key="2">
    <source>
        <dbReference type="SAM" id="Phobius"/>
    </source>
</evidence>
<evidence type="ECO:0000259" key="4">
    <source>
        <dbReference type="PROSITE" id="PS50887"/>
    </source>
</evidence>
<dbReference type="SUPFAM" id="SSF141868">
    <property type="entry name" value="EAL domain-like"/>
    <property type="match status" value="1"/>
</dbReference>
<keyword evidence="2" id="KW-1133">Transmembrane helix</keyword>
<comment type="caution">
    <text evidence="5">The sequence shown here is derived from an EMBL/GenBank/DDBJ whole genome shotgun (WGS) entry which is preliminary data.</text>
</comment>
<dbReference type="CDD" id="cd01949">
    <property type="entry name" value="GGDEF"/>
    <property type="match status" value="1"/>
</dbReference>